<proteinExistence type="predicted"/>
<feature type="domain" description="TmcA/NAT10 N-terminal" evidence="1">
    <location>
        <begin position="4"/>
        <end position="133"/>
    </location>
</feature>
<dbReference type="Gene3D" id="3.40.50.11040">
    <property type="match status" value="1"/>
</dbReference>
<dbReference type="AlphaFoldDB" id="A0A377LVM8"/>
<dbReference type="EMBL" id="UGJB01000004">
    <property type="protein sequence ID" value="STQ10132.1"/>
    <property type="molecule type" value="Genomic_DNA"/>
</dbReference>
<accession>A0A377LVM8</accession>
<name>A0A377LVM8_ENTCL</name>
<evidence type="ECO:0000313" key="2">
    <source>
        <dbReference type="EMBL" id="STQ10132.1"/>
    </source>
</evidence>
<dbReference type="GO" id="GO:0016746">
    <property type="term" value="F:acyltransferase activity"/>
    <property type="evidence" value="ECO:0007669"/>
    <property type="project" value="UniProtKB-KW"/>
</dbReference>
<dbReference type="InterPro" id="IPR013562">
    <property type="entry name" value="TmcA/NAT10_N"/>
</dbReference>
<protein>
    <submittedName>
        <fullName evidence="2">tRNA(Met)-cytidine N(4)-acetyltransferase</fullName>
        <ecNumber evidence="2">2.3.1.193</ecNumber>
    </submittedName>
</protein>
<evidence type="ECO:0000259" key="1">
    <source>
        <dbReference type="Pfam" id="PF08351"/>
    </source>
</evidence>
<gene>
    <name evidence="2" type="primary">tmcA_1</name>
    <name evidence="2" type="ORF">NCTC10005_02870</name>
</gene>
<dbReference type="EC" id="2.3.1.193" evidence="2"/>
<dbReference type="Pfam" id="PF08351">
    <property type="entry name" value="TmcA_N"/>
    <property type="match status" value="1"/>
</dbReference>
<keyword evidence="2" id="KW-0012">Acyltransferase</keyword>
<keyword evidence="2" id="KW-0808">Transferase</keyword>
<evidence type="ECO:0000313" key="3">
    <source>
        <dbReference type="Proteomes" id="UP000255106"/>
    </source>
</evidence>
<sequence length="147" mass="15966">MVAFDQLISQLERTGQRRLVVLSGDAQWSLAQAGALRDTLSGDWVWLDENPSREISGLLGREFRHAVFDARVGFDVSAFAALSGTLRAGSLLVLLAPRLRCGQTRPTVIPCAGATARNPSPRRISFATFVRRLPATPMQSSGSKTSR</sequence>
<dbReference type="Proteomes" id="UP000255106">
    <property type="component" value="Unassembled WGS sequence"/>
</dbReference>
<organism evidence="2 3">
    <name type="scientific">Enterobacter cloacae</name>
    <dbReference type="NCBI Taxonomy" id="550"/>
    <lineage>
        <taxon>Bacteria</taxon>
        <taxon>Pseudomonadati</taxon>
        <taxon>Pseudomonadota</taxon>
        <taxon>Gammaproteobacteria</taxon>
        <taxon>Enterobacterales</taxon>
        <taxon>Enterobacteriaceae</taxon>
        <taxon>Enterobacter</taxon>
        <taxon>Enterobacter cloacae complex</taxon>
    </lineage>
</organism>
<reference evidence="2 3" key="1">
    <citation type="submission" date="2018-06" db="EMBL/GenBank/DDBJ databases">
        <authorList>
            <consortium name="Pathogen Informatics"/>
            <person name="Doyle S."/>
        </authorList>
    </citation>
    <scope>NUCLEOTIDE SEQUENCE [LARGE SCALE GENOMIC DNA]</scope>
    <source>
        <strain evidence="2 3">NCTC10005</strain>
    </source>
</reference>